<gene>
    <name evidence="14" type="primary">Pole4l1</name>
    <name evidence="12" type="synonym">AABR07052692.1</name>
</gene>
<dbReference type="Proteomes" id="UP000002494">
    <property type="component" value="Chromosome 3"/>
</dbReference>
<dbReference type="AlphaFoldDB" id="M0RDG3"/>
<comment type="subunit">
    <text evidence="6">Heterotrimeric transcription factor composed of three components, NF-YA, NF-YB and NF-YC. NF-YB and NF-YC must interact and dimerize for NF-YA association and DNA binding.</text>
</comment>
<keyword evidence="3" id="KW-0804">Transcription</keyword>
<dbReference type="InterPro" id="IPR007125">
    <property type="entry name" value="H2A/H2B/H3"/>
</dbReference>
<dbReference type="GO" id="GO:0006261">
    <property type="term" value="P:DNA-templated DNA replication"/>
    <property type="evidence" value="ECO:0000318"/>
    <property type="project" value="GO_Central"/>
</dbReference>
<keyword evidence="13" id="KW-1185">Reference proteome</keyword>
<reference evidence="12" key="1">
    <citation type="submission" date="2024-01" db="EMBL/GenBank/DDBJ databases">
        <title>GRCr8: a new rat reference genome assembly contstructed from accurate long reads and long range scaffolding.</title>
        <authorList>
            <person name="Doris P.A."/>
            <person name="Kalbfleisch T."/>
            <person name="Li K."/>
            <person name="Howe K."/>
            <person name="Wood J."/>
        </authorList>
    </citation>
    <scope>NUCLEOTIDE SEQUENCE [LARGE SCALE GENOMIC DNA]</scope>
    <source>
        <strain evidence="12">Brown Norway</strain>
    </source>
</reference>
<dbReference type="GO" id="GO:0005634">
    <property type="term" value="C:nucleus"/>
    <property type="evidence" value="ECO:0000318"/>
    <property type="project" value="GO_Central"/>
</dbReference>
<dbReference type="PANTHER" id="PTHR10252:SF79">
    <property type="entry name" value="DNA POLYMERASE EPSILON SUBUNIT 4"/>
    <property type="match status" value="1"/>
</dbReference>
<evidence type="ECO:0000256" key="7">
    <source>
        <dbReference type="ARBA" id="ARBA00038129"/>
    </source>
</evidence>
<comment type="similarity">
    <text evidence="7">Belongs to the NFYC/HAP5 subunit family.</text>
</comment>
<dbReference type="STRING" id="10116.ENSRNOP00000067663"/>
<name>M0RDG3_RAT</name>
<evidence type="ECO:0000256" key="8">
    <source>
        <dbReference type="ARBA" id="ARBA00040590"/>
    </source>
</evidence>
<dbReference type="Bgee" id="ENSRNOG00000047487">
    <property type="expression patterns" value="Expressed in quadriceps femoris and 1 other cell type or tissue"/>
</dbReference>
<dbReference type="GO" id="GO:0046982">
    <property type="term" value="F:protein heterodimerization activity"/>
    <property type="evidence" value="ECO:0007669"/>
    <property type="project" value="InterPro"/>
</dbReference>
<evidence type="ECO:0000256" key="4">
    <source>
        <dbReference type="ARBA" id="ARBA00023242"/>
    </source>
</evidence>
<evidence type="ECO:0000259" key="11">
    <source>
        <dbReference type="Pfam" id="PF00125"/>
    </source>
</evidence>
<protein>
    <recommendedName>
        <fullName evidence="8">Nuclear transcription factor Y subunit gamma</fullName>
    </recommendedName>
    <alternativeName>
        <fullName evidence="9">CAAT box DNA-binding protein subunit C</fullName>
    </alternativeName>
    <alternativeName>
        <fullName evidence="10">Nuclear transcription factor Y subunit C</fullName>
    </alternativeName>
</protein>
<evidence type="ECO:0000256" key="6">
    <source>
        <dbReference type="ARBA" id="ARBA00025911"/>
    </source>
</evidence>
<comment type="function">
    <text evidence="5">Component of the sequence-specific heterotrimeric transcription factor (NF-Y) which specifically recognizes a 5'-CCAAT-3' box motif found in the promoters of its target genes. NF-Y can function as both an activator and a repressor, depending on its interacting cofactors.</text>
</comment>
<dbReference type="FunCoup" id="M0RDG3">
    <property type="interactions" value="240"/>
</dbReference>
<dbReference type="PaxDb" id="10116-ENSRNOP00000067663"/>
<dbReference type="GO" id="GO:0003677">
    <property type="term" value="F:DNA binding"/>
    <property type="evidence" value="ECO:0007669"/>
    <property type="project" value="InterPro"/>
</dbReference>
<dbReference type="InParanoid" id="M0RDG3"/>
<dbReference type="Gene3D" id="1.10.20.10">
    <property type="entry name" value="Histone, subunit A"/>
    <property type="match status" value="1"/>
</dbReference>
<keyword evidence="2" id="KW-0805">Transcription regulation</keyword>
<dbReference type="InterPro" id="IPR009072">
    <property type="entry name" value="Histone-fold"/>
</dbReference>
<dbReference type="RGD" id="15005270">
    <property type="gene designation" value="AABR07052692.1"/>
</dbReference>
<reference evidence="12" key="3">
    <citation type="submission" date="2025-09" db="UniProtKB">
        <authorList>
            <consortium name="Ensembl"/>
        </authorList>
    </citation>
    <scope>IDENTIFICATION</scope>
    <source>
        <strain evidence="12">Brown Norway</strain>
    </source>
</reference>
<dbReference type="InterPro" id="IPR050568">
    <property type="entry name" value="Transcr_DNA_Rep_Reg"/>
</dbReference>
<dbReference type="GO" id="GO:0008622">
    <property type="term" value="C:epsilon DNA polymerase complex"/>
    <property type="evidence" value="ECO:0000318"/>
    <property type="project" value="GO_Central"/>
</dbReference>
<evidence type="ECO:0000256" key="2">
    <source>
        <dbReference type="ARBA" id="ARBA00023015"/>
    </source>
</evidence>
<dbReference type="RGD" id="11509734">
    <property type="gene designation" value="Pole4l1"/>
</dbReference>
<reference evidence="12" key="2">
    <citation type="submission" date="2025-08" db="UniProtKB">
        <authorList>
            <consortium name="Ensembl"/>
        </authorList>
    </citation>
    <scope>IDENTIFICATION</scope>
    <source>
        <strain evidence="12">Brown Norway</strain>
    </source>
</reference>
<dbReference type="SUPFAM" id="SSF47113">
    <property type="entry name" value="Histone-fold"/>
    <property type="match status" value="1"/>
</dbReference>
<dbReference type="AGR" id="RGD:11509734"/>
<dbReference type="HOGENOM" id="CLU_045277_8_0_1"/>
<dbReference type="VEuPathDB" id="HostDB:ENSRNOG00000047487"/>
<dbReference type="Ensembl" id="ENSRNOT00000074765.3">
    <property type="protein sequence ID" value="ENSRNOP00000067663.2"/>
    <property type="gene ID" value="ENSRNOG00000047487.3"/>
</dbReference>
<organism evidence="12 13">
    <name type="scientific">Rattus norvegicus</name>
    <name type="common">Rat</name>
    <dbReference type="NCBI Taxonomy" id="10116"/>
    <lineage>
        <taxon>Eukaryota</taxon>
        <taxon>Metazoa</taxon>
        <taxon>Chordata</taxon>
        <taxon>Craniata</taxon>
        <taxon>Vertebrata</taxon>
        <taxon>Euteleostomi</taxon>
        <taxon>Mammalia</taxon>
        <taxon>Eutheria</taxon>
        <taxon>Euarchontoglires</taxon>
        <taxon>Glires</taxon>
        <taxon>Rodentia</taxon>
        <taxon>Myomorpha</taxon>
        <taxon>Muroidea</taxon>
        <taxon>Muridae</taxon>
        <taxon>Murinae</taxon>
        <taxon>Rattus</taxon>
    </lineage>
</organism>
<dbReference type="PANTHER" id="PTHR10252">
    <property type="entry name" value="HISTONE-LIKE TRANSCRIPTION FACTOR CCAAT-RELATED"/>
    <property type="match status" value="1"/>
</dbReference>
<accession>M0RDG3</accession>
<comment type="subcellular location">
    <subcellularLocation>
        <location evidence="1">Nucleus</location>
    </subcellularLocation>
</comment>
<evidence type="ECO:0000256" key="9">
    <source>
        <dbReference type="ARBA" id="ARBA00042333"/>
    </source>
</evidence>
<dbReference type="GeneTree" id="ENSGT01150000287551"/>
<dbReference type="Pfam" id="PF00125">
    <property type="entry name" value="Histone"/>
    <property type="match status" value="1"/>
</dbReference>
<dbReference type="eggNOG" id="KOG1658">
    <property type="taxonomic scope" value="Eukaryota"/>
</dbReference>
<evidence type="ECO:0000256" key="5">
    <source>
        <dbReference type="ARBA" id="ARBA00025263"/>
    </source>
</evidence>
<dbReference type="OrthoDB" id="636685at2759"/>
<keyword evidence="4" id="KW-0539">Nucleus</keyword>
<evidence type="ECO:0000256" key="3">
    <source>
        <dbReference type="ARBA" id="ARBA00023163"/>
    </source>
</evidence>
<feature type="domain" description="Core Histone H2A/H2B/H3" evidence="11">
    <location>
        <begin position="62"/>
        <end position="115"/>
    </location>
</feature>
<evidence type="ECO:0000256" key="10">
    <source>
        <dbReference type="ARBA" id="ARBA00042663"/>
    </source>
</evidence>
<dbReference type="FunFam" id="1.10.20.10:FF:000219">
    <property type="match status" value="1"/>
</dbReference>
<evidence type="ECO:0000313" key="14">
    <source>
        <dbReference type="RGD" id="11509734"/>
    </source>
</evidence>
<proteinExistence type="inferred from homology"/>
<evidence type="ECO:0000313" key="13">
    <source>
        <dbReference type="Proteomes" id="UP000002494"/>
    </source>
</evidence>
<evidence type="ECO:0000313" key="12">
    <source>
        <dbReference type="Ensembl" id="ENSRNOP00000067663.2"/>
    </source>
</evidence>
<evidence type="ECO:0000256" key="1">
    <source>
        <dbReference type="ARBA" id="ARBA00004123"/>
    </source>
</evidence>
<dbReference type="CDD" id="cd22929">
    <property type="entry name" value="HFD_POLE4-like"/>
    <property type="match status" value="1"/>
</dbReference>
<sequence length="129" mass="13424">MATVAVAAAGSGMPKEEKAPEGEAAALQVQALMSAHCLALVLGVGIGGVTSGGCLWDSKGLAKANSDVMLAGQEAIFILARVLELFVETIAKNAYCCAQQGKRKTPQRRDLDNAIEAVNEFTFLEGTLD</sequence>